<dbReference type="Proteomes" id="UP000625210">
    <property type="component" value="Unassembled WGS sequence"/>
</dbReference>
<accession>A0A8J2YER4</accession>
<protein>
    <recommendedName>
        <fullName evidence="4">Extracellular solute-binding protein</fullName>
    </recommendedName>
</protein>
<dbReference type="PANTHER" id="PTHR43649">
    <property type="entry name" value="ARABINOSE-BINDING PROTEIN-RELATED"/>
    <property type="match status" value="1"/>
</dbReference>
<dbReference type="SUPFAM" id="SSF53850">
    <property type="entry name" value="Periplasmic binding protein-like II"/>
    <property type="match status" value="1"/>
</dbReference>
<dbReference type="InterPro" id="IPR050490">
    <property type="entry name" value="Bact_solute-bd_prot1"/>
</dbReference>
<keyword evidence="3" id="KW-1185">Reference proteome</keyword>
<sequence length="384" mass="44538">MECRQRRRQDRRHSKYFPPKYLNTPIIRKDWLDRLGLKMPANYDELKKVAIAFTKDDPDGNGKDDTYGMVLGEHLWPNYHFGAYWDMDAWYHQNDRGQYIPGVITPQRKAFIRMMKELYQEGAVTWDFAITNPNEANTKEFYGGKAGIIIRGPVEMTEANMEALQKIDPRAELAPIPPFEAPDGSRGYTAGSGFYTVSALSAKLADQPEKVRRILKIIDVGRTFIPPKQRTPNNKDFDWLYGREGKGYHMSDGRPVLTNGTKGRAPWHYLIDNKMWAPNDEANRYSDTYKNKAYRSLAQQLEQMHKKTRHYVNPIHQVYSPTSAQKGFELNLKLVDEQAKMITGKRPLSDWDALVREWLQNGGQRIIDEVNADMKRKHIKPGWK</sequence>
<evidence type="ECO:0000313" key="3">
    <source>
        <dbReference type="Proteomes" id="UP000625210"/>
    </source>
</evidence>
<reference evidence="2" key="1">
    <citation type="journal article" date="2014" name="Int. J. Syst. Evol. Microbiol.">
        <title>Complete genome sequence of Corynebacterium casei LMG S-19264T (=DSM 44701T), isolated from a smear-ripened cheese.</title>
        <authorList>
            <consortium name="US DOE Joint Genome Institute (JGI-PGF)"/>
            <person name="Walter F."/>
            <person name="Albersmeier A."/>
            <person name="Kalinowski J."/>
            <person name="Ruckert C."/>
        </authorList>
    </citation>
    <scope>NUCLEOTIDE SEQUENCE</scope>
    <source>
        <strain evidence="2">CGMCC 1.15179</strain>
    </source>
</reference>
<evidence type="ECO:0008006" key="4">
    <source>
        <dbReference type="Google" id="ProtNLM"/>
    </source>
</evidence>
<dbReference type="PANTHER" id="PTHR43649:SF33">
    <property type="entry name" value="POLYGALACTURONAN_RHAMNOGALACTURONAN-BINDING PROTEIN YTCQ"/>
    <property type="match status" value="1"/>
</dbReference>
<reference evidence="2" key="2">
    <citation type="submission" date="2020-09" db="EMBL/GenBank/DDBJ databases">
        <authorList>
            <person name="Sun Q."/>
            <person name="Zhou Y."/>
        </authorList>
    </citation>
    <scope>NUCLEOTIDE SEQUENCE</scope>
    <source>
        <strain evidence="2">CGMCC 1.15179</strain>
    </source>
</reference>
<dbReference type="AlphaFoldDB" id="A0A8J2YER4"/>
<dbReference type="Gene3D" id="3.40.190.10">
    <property type="entry name" value="Periplasmic binding protein-like II"/>
    <property type="match status" value="2"/>
</dbReference>
<comment type="caution">
    <text evidence="2">The sequence shown here is derived from an EMBL/GenBank/DDBJ whole genome shotgun (WGS) entry which is preliminary data.</text>
</comment>
<dbReference type="RefSeq" id="WP_188648765.1">
    <property type="nucleotide sequence ID" value="NZ_BMHQ01000012.1"/>
</dbReference>
<gene>
    <name evidence="2" type="ORF">GCM10011571_30670</name>
</gene>
<keyword evidence="1" id="KW-0732">Signal</keyword>
<evidence type="ECO:0000256" key="1">
    <source>
        <dbReference type="ARBA" id="ARBA00022729"/>
    </source>
</evidence>
<dbReference type="EMBL" id="BMHQ01000012">
    <property type="protein sequence ID" value="GGE26338.1"/>
    <property type="molecule type" value="Genomic_DNA"/>
</dbReference>
<evidence type="ECO:0000313" key="2">
    <source>
        <dbReference type="EMBL" id="GGE26338.1"/>
    </source>
</evidence>
<organism evidence="2 3">
    <name type="scientific">Marinithermofilum abyssi</name>
    <dbReference type="NCBI Taxonomy" id="1571185"/>
    <lineage>
        <taxon>Bacteria</taxon>
        <taxon>Bacillati</taxon>
        <taxon>Bacillota</taxon>
        <taxon>Bacilli</taxon>
        <taxon>Bacillales</taxon>
        <taxon>Thermoactinomycetaceae</taxon>
        <taxon>Marinithermofilum</taxon>
    </lineage>
</organism>
<name>A0A8J2YER4_9BACL</name>
<proteinExistence type="predicted"/>